<dbReference type="InterPro" id="IPR000182">
    <property type="entry name" value="GNAT_dom"/>
</dbReference>
<dbReference type="PROSITE" id="PS51186">
    <property type="entry name" value="GNAT"/>
    <property type="match status" value="1"/>
</dbReference>
<evidence type="ECO:0000259" key="1">
    <source>
        <dbReference type="PROSITE" id="PS51186"/>
    </source>
</evidence>
<organism evidence="2 3">
    <name type="scientific">Phaeodactylibacter xiamenensis</name>
    <dbReference type="NCBI Taxonomy" id="1524460"/>
    <lineage>
        <taxon>Bacteria</taxon>
        <taxon>Pseudomonadati</taxon>
        <taxon>Bacteroidota</taxon>
        <taxon>Saprospiria</taxon>
        <taxon>Saprospirales</taxon>
        <taxon>Haliscomenobacteraceae</taxon>
        <taxon>Phaeodactylibacter</taxon>
    </lineage>
</organism>
<dbReference type="AlphaFoldDB" id="A0A098S071"/>
<dbReference type="InterPro" id="IPR016181">
    <property type="entry name" value="Acyl_CoA_acyltransferase"/>
</dbReference>
<feature type="domain" description="N-acetyltransferase" evidence="1">
    <location>
        <begin position="10"/>
        <end position="180"/>
    </location>
</feature>
<proteinExistence type="predicted"/>
<keyword evidence="2" id="KW-0808">Transferase</keyword>
<dbReference type="RefSeq" id="WP_044228132.1">
    <property type="nucleotide sequence ID" value="NZ_JBKAGJ010000062.1"/>
</dbReference>
<dbReference type="GO" id="GO:0016747">
    <property type="term" value="F:acyltransferase activity, transferring groups other than amino-acyl groups"/>
    <property type="evidence" value="ECO:0007669"/>
    <property type="project" value="InterPro"/>
</dbReference>
<dbReference type="EMBL" id="JPOS01000089">
    <property type="protein sequence ID" value="KGE85521.1"/>
    <property type="molecule type" value="Genomic_DNA"/>
</dbReference>
<keyword evidence="3" id="KW-1185">Reference proteome</keyword>
<name>A0A098S071_9BACT</name>
<dbReference type="OrthoDB" id="9788916at2"/>
<dbReference type="InterPro" id="IPR051531">
    <property type="entry name" value="N-acetyltransferase"/>
</dbReference>
<evidence type="ECO:0000313" key="2">
    <source>
        <dbReference type="EMBL" id="KGE85521.1"/>
    </source>
</evidence>
<evidence type="ECO:0000313" key="3">
    <source>
        <dbReference type="Proteomes" id="UP000029736"/>
    </source>
</evidence>
<comment type="caution">
    <text evidence="2">The sequence shown here is derived from an EMBL/GenBank/DDBJ whole genome shotgun (WGS) entry which is preliminary data.</text>
</comment>
<reference evidence="2 3" key="1">
    <citation type="journal article" date="2014" name="Int. J. Syst. Evol. Microbiol.">
        <title>Phaeodactylibacter xiamenensis gen. nov., sp. nov., a member of the family Saprospiraceae isolated from the marine alga Phaeodactylum tricornutum.</title>
        <authorList>
            <person name="Chen Z.Jr."/>
            <person name="Lei X."/>
            <person name="Lai Q."/>
            <person name="Li Y."/>
            <person name="Zhang B."/>
            <person name="Zhang J."/>
            <person name="Zhang H."/>
            <person name="Yang L."/>
            <person name="Zheng W."/>
            <person name="Tian Y."/>
            <person name="Yu Z."/>
            <person name="Xu H.Jr."/>
            <person name="Zheng T."/>
        </authorList>
    </citation>
    <scope>NUCLEOTIDE SEQUENCE [LARGE SCALE GENOMIC DNA]</scope>
    <source>
        <strain evidence="2 3">KD52</strain>
    </source>
</reference>
<dbReference type="PANTHER" id="PTHR43792:SF16">
    <property type="entry name" value="N-ACETYLTRANSFERASE DOMAIN-CONTAINING PROTEIN"/>
    <property type="match status" value="1"/>
</dbReference>
<accession>A0A098S071</accession>
<dbReference type="Proteomes" id="UP000029736">
    <property type="component" value="Unassembled WGS sequence"/>
</dbReference>
<gene>
    <name evidence="2" type="ORF">IX84_27255</name>
</gene>
<sequence>MSPTIETSRYILRKPEEQDAQGFFDLDSDPEVHKYLGNNPIKTMDQAHDTIAYVRNQYDQYGIGRWAVIDKATQDFVGWSGLKFETTVRTDIDYYDLGYRLRRKYWGQGIATETSLAALEYGFKKLGLKEVFAGAHVDNIGSNKVLQKVGLRLIEVFEFDGDEHNWYGISKSEWLEKKHA</sequence>
<dbReference type="PANTHER" id="PTHR43792">
    <property type="entry name" value="GNAT FAMILY, PUTATIVE (AFU_ORTHOLOGUE AFUA_3G00765)-RELATED-RELATED"/>
    <property type="match status" value="1"/>
</dbReference>
<dbReference type="STRING" id="1524460.IX84_27255"/>
<dbReference type="SUPFAM" id="SSF55729">
    <property type="entry name" value="Acyl-CoA N-acyltransferases (Nat)"/>
    <property type="match status" value="1"/>
</dbReference>
<dbReference type="Pfam" id="PF13302">
    <property type="entry name" value="Acetyltransf_3"/>
    <property type="match status" value="1"/>
</dbReference>
<protein>
    <submittedName>
        <fullName evidence="2">GNAT family acetyltransferase</fullName>
    </submittedName>
</protein>
<dbReference type="Gene3D" id="3.40.630.30">
    <property type="match status" value="1"/>
</dbReference>